<name>A0A9X3B8C4_9BACT</name>
<evidence type="ECO:0000313" key="2">
    <source>
        <dbReference type="EMBL" id="MCU7550535.1"/>
    </source>
</evidence>
<evidence type="ECO:0008006" key="4">
    <source>
        <dbReference type="Google" id="ProtNLM"/>
    </source>
</evidence>
<evidence type="ECO:0000256" key="1">
    <source>
        <dbReference type="SAM" id="SignalP"/>
    </source>
</evidence>
<dbReference type="RefSeq" id="WP_279297975.1">
    <property type="nucleotide sequence ID" value="NZ_JAOTIF010000013.1"/>
</dbReference>
<dbReference type="EMBL" id="JAOTIF010000013">
    <property type="protein sequence ID" value="MCU7550535.1"/>
    <property type="molecule type" value="Genomic_DNA"/>
</dbReference>
<dbReference type="PROSITE" id="PS51257">
    <property type="entry name" value="PROKAR_LIPOPROTEIN"/>
    <property type="match status" value="1"/>
</dbReference>
<reference evidence="2" key="1">
    <citation type="submission" date="2022-09" db="EMBL/GenBank/DDBJ databases">
        <authorList>
            <person name="Yuan C."/>
            <person name="Ke Z."/>
        </authorList>
    </citation>
    <scope>NUCLEOTIDE SEQUENCE</scope>
    <source>
        <strain evidence="2">LB-8</strain>
    </source>
</reference>
<feature type="chain" id="PRO_5040834888" description="DUF1735 domain-containing protein" evidence="1">
    <location>
        <begin position="22"/>
        <end position="154"/>
    </location>
</feature>
<dbReference type="AlphaFoldDB" id="A0A9X3B8C4"/>
<comment type="caution">
    <text evidence="2">The sequence shown here is derived from an EMBL/GenBank/DDBJ whole genome shotgun (WGS) entry which is preliminary data.</text>
</comment>
<organism evidence="2 3">
    <name type="scientific">Paraflavisolibacter caeni</name>
    <dbReference type="NCBI Taxonomy" id="2982496"/>
    <lineage>
        <taxon>Bacteria</taxon>
        <taxon>Pseudomonadati</taxon>
        <taxon>Bacteroidota</taxon>
        <taxon>Chitinophagia</taxon>
        <taxon>Chitinophagales</taxon>
        <taxon>Chitinophagaceae</taxon>
        <taxon>Paraflavisolibacter</taxon>
    </lineage>
</organism>
<gene>
    <name evidence="2" type="ORF">OCK74_15560</name>
</gene>
<accession>A0A9X3B8C4</accession>
<dbReference type="Proteomes" id="UP001155483">
    <property type="component" value="Unassembled WGS sequence"/>
</dbReference>
<sequence>MKITYSALALLLVLLACSKNEFETKPKISIKSVSSEFIPLGGSLGVRLEFKDKEGDVDDSLIVIRERLNMNSFAPPYQLKYDIPEFPDKSKGEFEVLLPYATGLVLGLNPIDIPGSDKNENDTLRLKFVVKDRAKNVSDTAIIDRIIVSRNITP</sequence>
<reference evidence="2" key="2">
    <citation type="submission" date="2023-04" db="EMBL/GenBank/DDBJ databases">
        <title>Paracnuella aquatica gen. nov., sp. nov., a member of the family Chitinophagaceae isolated from a hot spring.</title>
        <authorList>
            <person name="Wang C."/>
        </authorList>
    </citation>
    <scope>NUCLEOTIDE SEQUENCE</scope>
    <source>
        <strain evidence="2">LB-8</strain>
    </source>
</reference>
<protein>
    <recommendedName>
        <fullName evidence="4">DUF1735 domain-containing protein</fullName>
    </recommendedName>
</protein>
<evidence type="ECO:0000313" key="3">
    <source>
        <dbReference type="Proteomes" id="UP001155483"/>
    </source>
</evidence>
<keyword evidence="3" id="KW-1185">Reference proteome</keyword>
<feature type="signal peptide" evidence="1">
    <location>
        <begin position="1"/>
        <end position="21"/>
    </location>
</feature>
<proteinExistence type="predicted"/>
<keyword evidence="1" id="KW-0732">Signal</keyword>